<evidence type="ECO:0000313" key="1">
    <source>
        <dbReference type="EMBL" id="KAJ7617209.1"/>
    </source>
</evidence>
<proteinExistence type="predicted"/>
<keyword evidence="2" id="KW-1185">Reference proteome</keyword>
<name>A0AAD7BD04_9AGAR</name>
<protein>
    <submittedName>
        <fullName evidence="1">Uncharacterized protein</fullName>
    </submittedName>
</protein>
<dbReference type="AlphaFoldDB" id="A0AAD7BD04"/>
<dbReference type="EMBL" id="JARKIF010000021">
    <property type="protein sequence ID" value="KAJ7617209.1"/>
    <property type="molecule type" value="Genomic_DNA"/>
</dbReference>
<gene>
    <name evidence="1" type="ORF">FB45DRAFT_933649</name>
</gene>
<reference evidence="1" key="1">
    <citation type="submission" date="2023-03" db="EMBL/GenBank/DDBJ databases">
        <title>Massive genome expansion in bonnet fungi (Mycena s.s.) driven by repeated elements and novel gene families across ecological guilds.</title>
        <authorList>
            <consortium name="Lawrence Berkeley National Laboratory"/>
            <person name="Harder C.B."/>
            <person name="Miyauchi S."/>
            <person name="Viragh M."/>
            <person name="Kuo A."/>
            <person name="Thoen E."/>
            <person name="Andreopoulos B."/>
            <person name="Lu D."/>
            <person name="Skrede I."/>
            <person name="Drula E."/>
            <person name="Henrissat B."/>
            <person name="Morin E."/>
            <person name="Kohler A."/>
            <person name="Barry K."/>
            <person name="LaButti K."/>
            <person name="Morin E."/>
            <person name="Salamov A."/>
            <person name="Lipzen A."/>
            <person name="Mereny Z."/>
            <person name="Hegedus B."/>
            <person name="Baldrian P."/>
            <person name="Stursova M."/>
            <person name="Weitz H."/>
            <person name="Taylor A."/>
            <person name="Grigoriev I.V."/>
            <person name="Nagy L.G."/>
            <person name="Martin F."/>
            <person name="Kauserud H."/>
        </authorList>
    </citation>
    <scope>NUCLEOTIDE SEQUENCE</scope>
    <source>
        <strain evidence="1">9284</strain>
    </source>
</reference>
<sequence>MPVFPAEIIQSIVEELPTPFEQAKMCLVSTQCKAAALPVLYRHVKLRSLKMTTRFCATVNKFPARGNYVRSFIVEPEAGADKWGDLLEFTTLRRALLLFSQLEHLHIWIPSYDDDLFHTFTTLTLPRLRRFACHQPSFAYDNLLGDFLARHTTLTELCIIRPFGYQWDNPSRPTDMSMSLPMVPLPALQSYSGSYSYFLRLVVRNRRLAHASFWDIPQSSLDRNVLVHRLANALAQASEPIPGPGLKLSILGDAFGAEAIPILARVLPHLRTLEIGPFVNPPCRLHPTTLPIISSVLKHLPLLTTLSVHSSADLMDPMRAGTNGNRDEVVKQDAVVLTMWAKLCPSLVASRLHNQHWQRLPVPGSPWVMVS</sequence>
<comment type="caution">
    <text evidence="1">The sequence shown here is derived from an EMBL/GenBank/DDBJ whole genome shotgun (WGS) entry which is preliminary data.</text>
</comment>
<dbReference type="Proteomes" id="UP001221142">
    <property type="component" value="Unassembled WGS sequence"/>
</dbReference>
<evidence type="ECO:0000313" key="2">
    <source>
        <dbReference type="Proteomes" id="UP001221142"/>
    </source>
</evidence>
<accession>A0AAD7BD04</accession>
<organism evidence="1 2">
    <name type="scientific">Roridomyces roridus</name>
    <dbReference type="NCBI Taxonomy" id="1738132"/>
    <lineage>
        <taxon>Eukaryota</taxon>
        <taxon>Fungi</taxon>
        <taxon>Dikarya</taxon>
        <taxon>Basidiomycota</taxon>
        <taxon>Agaricomycotina</taxon>
        <taxon>Agaricomycetes</taxon>
        <taxon>Agaricomycetidae</taxon>
        <taxon>Agaricales</taxon>
        <taxon>Marasmiineae</taxon>
        <taxon>Mycenaceae</taxon>
        <taxon>Roridomyces</taxon>
    </lineage>
</organism>